<reference evidence="14 15" key="1">
    <citation type="journal article" date="2020" name="IScience">
        <title>Genome Sequencing of the Endangered Kingdonia uniflora (Circaeasteraceae, Ranunculales) Reveals Potential Mechanisms of Evolutionary Specialization.</title>
        <authorList>
            <person name="Sun Y."/>
            <person name="Deng T."/>
            <person name="Zhang A."/>
            <person name="Moore M.J."/>
            <person name="Landis J.B."/>
            <person name="Lin N."/>
            <person name="Zhang H."/>
            <person name="Zhang X."/>
            <person name="Huang J."/>
            <person name="Zhang X."/>
            <person name="Sun H."/>
            <person name="Wang H."/>
        </authorList>
    </citation>
    <scope>NUCLEOTIDE SEQUENCE [LARGE SCALE GENOMIC DNA]</scope>
    <source>
        <strain evidence="14">TB1705</strain>
        <tissue evidence="14">Leaf</tissue>
    </source>
</reference>
<evidence type="ECO:0000256" key="9">
    <source>
        <dbReference type="ARBA" id="ARBA00022989"/>
    </source>
</evidence>
<sequence>MGVSYMAVSAVCTALSFVGLQWWTISSLEELKLGGLIGENAVHLGNVNHVLERLLESYTSVVLIVNFTLNVYILLILFLKTIFFGKLQPSEIWKVLERLGNYVVYKGAFLPLILPPTIFQAATWSTWLTLLCTLKMFQALARERLERLNASPSATPRTYFRVFSALLLVLSVDIFWIRVCITIYGSLGSTMFLLLFFEPLSIAFETLQAIMVHGFQLLDMWHRHSVENSTDCQTSQFFDRSAAGSLWEWKGILIRNVGFFLDIMTLFMALGHHLNVWWLHGMAFHLVDAVIFLHIRALLSAIIKRIKGFFKLRKALGTLHGALPDATSEELQAYDDECAICREPMGKAKKLSCNHLFHLACLRSCANYYSGMPVPPEGMPCPMPDDTVATAAARHHVPCPTVGMP</sequence>
<dbReference type="GO" id="GO:0008270">
    <property type="term" value="F:zinc ion binding"/>
    <property type="evidence" value="ECO:0007669"/>
    <property type="project" value="UniProtKB-KW"/>
</dbReference>
<feature type="transmembrane region" description="Helical" evidence="12">
    <location>
        <begin position="282"/>
        <end position="303"/>
    </location>
</feature>
<protein>
    <recommendedName>
        <fullName evidence="13">RING-type domain-containing protein</fullName>
    </recommendedName>
</protein>
<feature type="transmembrane region" description="Helical" evidence="12">
    <location>
        <begin position="58"/>
        <end position="79"/>
    </location>
</feature>
<keyword evidence="5" id="KW-0479">Metal-binding</keyword>
<dbReference type="PANTHER" id="PTHR15067:SF4">
    <property type="entry name" value="E3 UBIQUITIN-PROTEIN LIGASE RNF8"/>
    <property type="match status" value="1"/>
</dbReference>
<feature type="transmembrane region" description="Helical" evidence="12">
    <location>
        <begin position="252"/>
        <end position="270"/>
    </location>
</feature>
<evidence type="ECO:0000313" key="15">
    <source>
        <dbReference type="Proteomes" id="UP000541444"/>
    </source>
</evidence>
<dbReference type="GO" id="GO:0000151">
    <property type="term" value="C:ubiquitin ligase complex"/>
    <property type="evidence" value="ECO:0007669"/>
    <property type="project" value="TreeGrafter"/>
</dbReference>
<dbReference type="PANTHER" id="PTHR15067">
    <property type="entry name" value="E3 UBIQUITIN-PROTEIN LIGASE RNF8"/>
    <property type="match status" value="1"/>
</dbReference>
<evidence type="ECO:0000256" key="6">
    <source>
        <dbReference type="ARBA" id="ARBA00022771"/>
    </source>
</evidence>
<accession>A0A7J7P2L2</accession>
<keyword evidence="7" id="KW-0833">Ubl conjugation pathway</keyword>
<dbReference type="InterPro" id="IPR013083">
    <property type="entry name" value="Znf_RING/FYVE/PHD"/>
</dbReference>
<dbReference type="GO" id="GO:0005829">
    <property type="term" value="C:cytosol"/>
    <property type="evidence" value="ECO:0007669"/>
    <property type="project" value="TreeGrafter"/>
</dbReference>
<dbReference type="GO" id="GO:0006511">
    <property type="term" value="P:ubiquitin-dependent protein catabolic process"/>
    <property type="evidence" value="ECO:0007669"/>
    <property type="project" value="TreeGrafter"/>
</dbReference>
<keyword evidence="10 12" id="KW-0472">Membrane</keyword>
<feature type="transmembrane region" description="Helical" evidence="12">
    <location>
        <begin position="162"/>
        <end position="185"/>
    </location>
</feature>
<proteinExistence type="predicted"/>
<evidence type="ECO:0000256" key="8">
    <source>
        <dbReference type="ARBA" id="ARBA00022833"/>
    </source>
</evidence>
<dbReference type="EMBL" id="JACGCM010000331">
    <property type="protein sequence ID" value="KAF6173696.1"/>
    <property type="molecule type" value="Genomic_DNA"/>
</dbReference>
<evidence type="ECO:0000256" key="3">
    <source>
        <dbReference type="ARBA" id="ARBA00022679"/>
    </source>
</evidence>
<dbReference type="Pfam" id="PF25563">
    <property type="entry name" value="TPR_SYVN1_N"/>
    <property type="match status" value="1"/>
</dbReference>
<feature type="transmembrane region" description="Helical" evidence="12">
    <location>
        <begin position="99"/>
        <end position="118"/>
    </location>
</feature>
<evidence type="ECO:0000256" key="4">
    <source>
        <dbReference type="ARBA" id="ARBA00022692"/>
    </source>
</evidence>
<keyword evidence="4 12" id="KW-0812">Transmembrane</keyword>
<gene>
    <name evidence="14" type="ORF">GIB67_021792</name>
</gene>
<dbReference type="SUPFAM" id="SSF57850">
    <property type="entry name" value="RING/U-box"/>
    <property type="match status" value="1"/>
</dbReference>
<evidence type="ECO:0000256" key="7">
    <source>
        <dbReference type="ARBA" id="ARBA00022786"/>
    </source>
</evidence>
<evidence type="ECO:0000256" key="10">
    <source>
        <dbReference type="ARBA" id="ARBA00023136"/>
    </source>
</evidence>
<evidence type="ECO:0000259" key="13">
    <source>
        <dbReference type="PROSITE" id="PS50089"/>
    </source>
</evidence>
<organism evidence="14 15">
    <name type="scientific">Kingdonia uniflora</name>
    <dbReference type="NCBI Taxonomy" id="39325"/>
    <lineage>
        <taxon>Eukaryota</taxon>
        <taxon>Viridiplantae</taxon>
        <taxon>Streptophyta</taxon>
        <taxon>Embryophyta</taxon>
        <taxon>Tracheophyta</taxon>
        <taxon>Spermatophyta</taxon>
        <taxon>Magnoliopsida</taxon>
        <taxon>Ranunculales</taxon>
        <taxon>Circaeasteraceae</taxon>
        <taxon>Kingdonia</taxon>
    </lineage>
</organism>
<keyword evidence="3" id="KW-0808">Transferase</keyword>
<keyword evidence="15" id="KW-1185">Reference proteome</keyword>
<dbReference type="Proteomes" id="UP000541444">
    <property type="component" value="Unassembled WGS sequence"/>
</dbReference>
<comment type="subcellular location">
    <subcellularLocation>
        <location evidence="1">Membrane</location>
        <topology evidence="1">Multi-pass membrane protein</topology>
    </subcellularLocation>
</comment>
<comment type="caution">
    <text evidence="14">The sequence shown here is derived from an EMBL/GenBank/DDBJ whole genome shotgun (WGS) entry which is preliminary data.</text>
</comment>
<feature type="domain" description="RING-type" evidence="13">
    <location>
        <begin position="338"/>
        <end position="383"/>
    </location>
</feature>
<dbReference type="PROSITE" id="PS50089">
    <property type="entry name" value="ZF_RING_2"/>
    <property type="match status" value="1"/>
</dbReference>
<dbReference type="GO" id="GO:0061630">
    <property type="term" value="F:ubiquitin protein ligase activity"/>
    <property type="evidence" value="ECO:0007669"/>
    <property type="project" value="TreeGrafter"/>
</dbReference>
<keyword evidence="9 12" id="KW-1133">Transmembrane helix</keyword>
<name>A0A7J7P2L2_9MAGN</name>
<evidence type="ECO:0000256" key="1">
    <source>
        <dbReference type="ARBA" id="ARBA00004141"/>
    </source>
</evidence>
<feature type="transmembrane region" description="Helical" evidence="12">
    <location>
        <begin position="7"/>
        <end position="25"/>
    </location>
</feature>
<dbReference type="InterPro" id="IPR057992">
    <property type="entry name" value="TPR_SYVN1_N"/>
</dbReference>
<comment type="pathway">
    <text evidence="2">Protein modification; protein ubiquitination.</text>
</comment>
<dbReference type="GO" id="GO:0034052">
    <property type="term" value="P:positive regulation of plant-type hypersensitive response"/>
    <property type="evidence" value="ECO:0007669"/>
    <property type="project" value="TreeGrafter"/>
</dbReference>
<dbReference type="OrthoDB" id="7759664at2759"/>
<dbReference type="Gene3D" id="3.30.40.10">
    <property type="entry name" value="Zinc/RING finger domain, C3HC4 (zinc finger)"/>
    <property type="match status" value="1"/>
</dbReference>
<evidence type="ECO:0000256" key="11">
    <source>
        <dbReference type="PROSITE-ProRule" id="PRU00175"/>
    </source>
</evidence>
<dbReference type="InterPro" id="IPR001841">
    <property type="entry name" value="Znf_RING"/>
</dbReference>
<keyword evidence="6 11" id="KW-0863">Zinc-finger</keyword>
<dbReference type="AlphaFoldDB" id="A0A7J7P2L2"/>
<dbReference type="GO" id="GO:0016567">
    <property type="term" value="P:protein ubiquitination"/>
    <property type="evidence" value="ECO:0007669"/>
    <property type="project" value="TreeGrafter"/>
</dbReference>
<dbReference type="FunFam" id="3.30.40.10:FF:000259">
    <property type="entry name" value="E3 ubiquitin protein ligase RIN2"/>
    <property type="match status" value="1"/>
</dbReference>
<evidence type="ECO:0000256" key="2">
    <source>
        <dbReference type="ARBA" id="ARBA00004906"/>
    </source>
</evidence>
<keyword evidence="8" id="KW-0862">Zinc</keyword>
<dbReference type="GO" id="GO:0005886">
    <property type="term" value="C:plasma membrane"/>
    <property type="evidence" value="ECO:0007669"/>
    <property type="project" value="TreeGrafter"/>
</dbReference>
<evidence type="ECO:0000313" key="14">
    <source>
        <dbReference type="EMBL" id="KAF6173696.1"/>
    </source>
</evidence>
<evidence type="ECO:0000256" key="5">
    <source>
        <dbReference type="ARBA" id="ARBA00022723"/>
    </source>
</evidence>
<evidence type="ECO:0000256" key="12">
    <source>
        <dbReference type="SAM" id="Phobius"/>
    </source>
</evidence>